<keyword evidence="3" id="KW-0408">Iron</keyword>
<dbReference type="AlphaFoldDB" id="A0A7J6L4K3"/>
<dbReference type="SMART" id="SM01117">
    <property type="entry name" value="Cyt-b5"/>
    <property type="match status" value="1"/>
</dbReference>
<protein>
    <recommendedName>
        <fullName evidence="5">Cytochrome b5 heme-binding domain-containing protein</fullName>
    </recommendedName>
</protein>
<feature type="region of interest" description="Disordered" evidence="4">
    <location>
        <begin position="358"/>
        <end position="378"/>
    </location>
</feature>
<name>A0A7J6L4K3_PEROL</name>
<dbReference type="Proteomes" id="UP000572268">
    <property type="component" value="Unassembled WGS sequence"/>
</dbReference>
<feature type="region of interest" description="Disordered" evidence="4">
    <location>
        <begin position="187"/>
        <end position="273"/>
    </location>
</feature>
<dbReference type="GO" id="GO:0005737">
    <property type="term" value="C:cytoplasm"/>
    <property type="evidence" value="ECO:0007669"/>
    <property type="project" value="TreeGrafter"/>
</dbReference>
<dbReference type="GO" id="GO:0046872">
    <property type="term" value="F:metal ion binding"/>
    <property type="evidence" value="ECO:0007669"/>
    <property type="project" value="UniProtKB-KW"/>
</dbReference>
<evidence type="ECO:0000313" key="7">
    <source>
        <dbReference type="Proteomes" id="UP000572268"/>
    </source>
</evidence>
<dbReference type="EMBL" id="JABANN010000772">
    <property type="protein sequence ID" value="KAF4653846.1"/>
    <property type="molecule type" value="Genomic_DNA"/>
</dbReference>
<feature type="compositionally biased region" description="Polar residues" evidence="4">
    <location>
        <begin position="254"/>
        <end position="266"/>
    </location>
</feature>
<evidence type="ECO:0000259" key="5">
    <source>
        <dbReference type="PROSITE" id="PS50255"/>
    </source>
</evidence>
<dbReference type="Pfam" id="PF00173">
    <property type="entry name" value="Cyt-b5"/>
    <property type="match status" value="1"/>
</dbReference>
<organism evidence="6 7">
    <name type="scientific">Perkinsus olseni</name>
    <name type="common">Perkinsus atlanticus</name>
    <dbReference type="NCBI Taxonomy" id="32597"/>
    <lineage>
        <taxon>Eukaryota</taxon>
        <taxon>Sar</taxon>
        <taxon>Alveolata</taxon>
        <taxon>Perkinsozoa</taxon>
        <taxon>Perkinsea</taxon>
        <taxon>Perkinsida</taxon>
        <taxon>Perkinsidae</taxon>
        <taxon>Perkinsus</taxon>
    </lineage>
</organism>
<dbReference type="InterPro" id="IPR036400">
    <property type="entry name" value="Cyt_B5-like_heme/steroid_sf"/>
</dbReference>
<dbReference type="PROSITE" id="PS50255">
    <property type="entry name" value="CYTOCHROME_B5_2"/>
    <property type="match status" value="1"/>
</dbReference>
<feature type="domain" description="Cytochrome b5 heme-binding" evidence="5">
    <location>
        <begin position="95"/>
        <end position="171"/>
    </location>
</feature>
<proteinExistence type="predicted"/>
<feature type="compositionally biased region" description="Basic residues" evidence="4">
    <location>
        <begin position="358"/>
        <end position="367"/>
    </location>
</feature>
<gene>
    <name evidence="6" type="ORF">FOL46_008993</name>
</gene>
<feature type="compositionally biased region" description="Polar residues" evidence="4">
    <location>
        <begin position="224"/>
        <end position="244"/>
    </location>
</feature>
<dbReference type="Gene3D" id="3.10.120.10">
    <property type="entry name" value="Cytochrome b5-like heme/steroid binding domain"/>
    <property type="match status" value="1"/>
</dbReference>
<dbReference type="InterPro" id="IPR018506">
    <property type="entry name" value="Cyt_B5_heme-BS"/>
</dbReference>
<evidence type="ECO:0000256" key="1">
    <source>
        <dbReference type="ARBA" id="ARBA00022617"/>
    </source>
</evidence>
<sequence>MSDPPKAPEGIRVPPDERPDQTRHSHSGHVSFADRVKEEIDRSQRSSVQSSTAPEPKRLQTPSTPTLPPRRKVKSKNQFAYMRIMADNKPLSFPPDKLTWEEVAQHNSKHDCWTVINGVVYDVTSYLDYHPGGRGELLQGAGKDCTELFNVYHPWVSEEAILRNARLGPVIGGSCPPDMVARARGKLPSRAASGQGSMRPGGDPTKIVSIPVPSPLPSIPECVTLSSPQPSSPATTDESPQQQVPGRYARQPHDGQQSRYCVSTSTPKDDTPEDWASTLAAIVVSENALAELGPMKLSLTLQSCTRSQYFRSQSGWPTVDKAFSAVAACLVVPANLQKFNSQDLVLTLKAIERFMKERSHRQRRKEHRMSSESSPVLPQDHSIEACSNILSSLRGKLSYRTPLREFGMTLSSIVSIEPLRNNEITKDIIAHILACIKEGHRNRSLVSSSAKLGEEAFGQGLANVAMALAKLRFEDAAFMNILADIVGDSVERLSLIDIGQISFAFGKLHIESSDAVFAMFGHIAERVADEEESLSKHLPTACSLLYAMHRLGLECPEFSNMVAAILLPAVDLLDGNQLLLILPACRRLSGPGQDSSEGSNVSCGRLYRSAGRAFAKRAPLLPVGILIQVSILVCTIQEINREYAEVW</sequence>
<feature type="compositionally biased region" description="Basic and acidic residues" evidence="4">
    <location>
        <begin position="14"/>
        <end position="23"/>
    </location>
</feature>
<dbReference type="PANTHER" id="PTHR46237">
    <property type="entry name" value="CYTOCHROME B5 REDUCTASE 4 FAMILY MEMBER"/>
    <property type="match status" value="1"/>
</dbReference>
<feature type="region of interest" description="Disordered" evidence="4">
    <location>
        <begin position="1"/>
        <end position="74"/>
    </location>
</feature>
<keyword evidence="2" id="KW-0479">Metal-binding</keyword>
<dbReference type="PROSITE" id="PS00191">
    <property type="entry name" value="CYTOCHROME_B5_1"/>
    <property type="match status" value="1"/>
</dbReference>
<accession>A0A7J6L4K3</accession>
<evidence type="ECO:0000313" key="6">
    <source>
        <dbReference type="EMBL" id="KAF4653846.1"/>
    </source>
</evidence>
<comment type="caution">
    <text evidence="6">The sequence shown here is derived from an EMBL/GenBank/DDBJ whole genome shotgun (WGS) entry which is preliminary data.</text>
</comment>
<dbReference type="GO" id="GO:0020037">
    <property type="term" value="F:heme binding"/>
    <property type="evidence" value="ECO:0007669"/>
    <property type="project" value="InterPro"/>
</dbReference>
<dbReference type="InterPro" id="IPR001199">
    <property type="entry name" value="Cyt_B5-like_heme/steroid-bd"/>
</dbReference>
<evidence type="ECO:0000256" key="3">
    <source>
        <dbReference type="ARBA" id="ARBA00023004"/>
    </source>
</evidence>
<feature type="compositionally biased region" description="Basic and acidic residues" evidence="4">
    <location>
        <begin position="32"/>
        <end position="44"/>
    </location>
</feature>
<dbReference type="InterPro" id="IPR051872">
    <property type="entry name" value="Cytochrome_b5/Flavoprotein_Rdt"/>
</dbReference>
<reference evidence="6 7" key="1">
    <citation type="submission" date="2020-04" db="EMBL/GenBank/DDBJ databases">
        <title>Perkinsus olseni comparative genomics.</title>
        <authorList>
            <person name="Bogema D.R."/>
        </authorList>
    </citation>
    <scope>NUCLEOTIDE SEQUENCE [LARGE SCALE GENOMIC DNA]</scope>
    <source>
        <strain evidence="6">ATCC PRA-31</strain>
    </source>
</reference>
<keyword evidence="1" id="KW-0349">Heme</keyword>
<dbReference type="GO" id="GO:0004128">
    <property type="term" value="F:cytochrome-b5 reductase activity, acting on NAD(P)H"/>
    <property type="evidence" value="ECO:0007669"/>
    <property type="project" value="TreeGrafter"/>
</dbReference>
<dbReference type="PANTHER" id="PTHR46237:SF1">
    <property type="entry name" value="CYTOCHROME B5 REDUCTASE 4"/>
    <property type="match status" value="1"/>
</dbReference>
<evidence type="ECO:0000256" key="4">
    <source>
        <dbReference type="SAM" id="MobiDB-lite"/>
    </source>
</evidence>
<dbReference type="SUPFAM" id="SSF55856">
    <property type="entry name" value="Cytochrome b5-like heme/steroid binding domain"/>
    <property type="match status" value="1"/>
</dbReference>
<evidence type="ECO:0000256" key="2">
    <source>
        <dbReference type="ARBA" id="ARBA00022723"/>
    </source>
</evidence>